<reference evidence="6" key="1">
    <citation type="submission" date="2023-07" db="EMBL/GenBank/DDBJ databases">
        <title>Whole genome shotgun sequence of Streptomyces spororaveus NBRC 15456.</title>
        <authorList>
            <person name="Komaki H."/>
            <person name="Tamura T."/>
        </authorList>
    </citation>
    <scope>NUCLEOTIDE SEQUENCE [LARGE SCALE GENOMIC DNA]</scope>
    <source>
        <strain evidence="6">NBRC 15456</strain>
    </source>
</reference>
<keyword evidence="3" id="KW-0804">Transcription</keyword>
<dbReference type="EMBL" id="BNED01000005">
    <property type="protein sequence ID" value="GHI80045.1"/>
    <property type="molecule type" value="Genomic_DNA"/>
</dbReference>
<comment type="caution">
    <text evidence="5">The sequence shown here is derived from an EMBL/GenBank/DDBJ whole genome shotgun (WGS) entry which is preliminary data.</text>
</comment>
<evidence type="ECO:0000313" key="5">
    <source>
        <dbReference type="EMBL" id="GHI80045.1"/>
    </source>
</evidence>
<dbReference type="PANTHER" id="PTHR43280:SF31">
    <property type="entry name" value="TRANSCRIPTIONAL REGULATORY PROTEIN"/>
    <property type="match status" value="1"/>
</dbReference>
<dbReference type="Proteomes" id="UP000608522">
    <property type="component" value="Unassembled WGS sequence"/>
</dbReference>
<dbReference type="Pfam" id="PF14525">
    <property type="entry name" value="AraC_binding_2"/>
    <property type="match status" value="1"/>
</dbReference>
<dbReference type="PANTHER" id="PTHR43280">
    <property type="entry name" value="ARAC-FAMILY TRANSCRIPTIONAL REGULATOR"/>
    <property type="match status" value="1"/>
</dbReference>
<protein>
    <submittedName>
        <fullName evidence="5">AraC family transcriptional regulator</fullName>
    </submittedName>
</protein>
<gene>
    <name evidence="5" type="ORF">Sspor_56060</name>
</gene>
<evidence type="ECO:0000259" key="4">
    <source>
        <dbReference type="PROSITE" id="PS01124"/>
    </source>
</evidence>
<dbReference type="SMART" id="SM00342">
    <property type="entry name" value="HTH_ARAC"/>
    <property type="match status" value="1"/>
</dbReference>
<organism evidence="5 6">
    <name type="scientific">Streptomyces spororaveus</name>
    <dbReference type="NCBI Taxonomy" id="284039"/>
    <lineage>
        <taxon>Bacteria</taxon>
        <taxon>Bacillati</taxon>
        <taxon>Actinomycetota</taxon>
        <taxon>Actinomycetes</taxon>
        <taxon>Kitasatosporales</taxon>
        <taxon>Streptomycetaceae</taxon>
        <taxon>Streptomyces</taxon>
    </lineage>
</organism>
<evidence type="ECO:0000256" key="1">
    <source>
        <dbReference type="ARBA" id="ARBA00023015"/>
    </source>
</evidence>
<evidence type="ECO:0000256" key="3">
    <source>
        <dbReference type="ARBA" id="ARBA00023163"/>
    </source>
</evidence>
<evidence type="ECO:0000313" key="6">
    <source>
        <dbReference type="Proteomes" id="UP000608522"/>
    </source>
</evidence>
<name>A0ABQ3TI19_9ACTN</name>
<accession>A0ABQ3TI19</accession>
<dbReference type="InterPro" id="IPR009057">
    <property type="entry name" value="Homeodomain-like_sf"/>
</dbReference>
<dbReference type="InterPro" id="IPR018060">
    <property type="entry name" value="HTH_AraC"/>
</dbReference>
<evidence type="ECO:0000256" key="2">
    <source>
        <dbReference type="ARBA" id="ARBA00023125"/>
    </source>
</evidence>
<proteinExistence type="predicted"/>
<dbReference type="InterPro" id="IPR035418">
    <property type="entry name" value="AraC-bd_2"/>
</dbReference>
<dbReference type="Gene3D" id="1.10.10.60">
    <property type="entry name" value="Homeodomain-like"/>
    <property type="match status" value="1"/>
</dbReference>
<keyword evidence="1" id="KW-0805">Transcription regulation</keyword>
<dbReference type="Pfam" id="PF12833">
    <property type="entry name" value="HTH_18"/>
    <property type="match status" value="1"/>
</dbReference>
<dbReference type="PROSITE" id="PS01124">
    <property type="entry name" value="HTH_ARAC_FAMILY_2"/>
    <property type="match status" value="1"/>
</dbReference>
<feature type="domain" description="HTH araC/xylS-type" evidence="4">
    <location>
        <begin position="219"/>
        <end position="322"/>
    </location>
</feature>
<dbReference type="InterPro" id="IPR018062">
    <property type="entry name" value="HTH_AraC-typ_CS"/>
</dbReference>
<dbReference type="PROSITE" id="PS00041">
    <property type="entry name" value="HTH_ARAC_FAMILY_1"/>
    <property type="match status" value="1"/>
</dbReference>
<keyword evidence="2" id="KW-0238">DNA-binding</keyword>
<dbReference type="SUPFAM" id="SSF46689">
    <property type="entry name" value="Homeodomain-like"/>
    <property type="match status" value="1"/>
</dbReference>
<keyword evidence="6" id="KW-1185">Reference proteome</keyword>
<sequence>MIMLPERTFRSAELAPADRFESWRALMSETHAPMEMRSEYAADFWVNQRVLSLGGIAVYPMECRPLTFKRTPKLIARSDPEAFHLSLIKRGAGAVTLGKDTVVHGVFDIHTSDTSRPFEISSGPHSVEIIGVEVPKALLPLPPHTAGRVIGRRISAREGMGALLATFLGQVTKDSRSYRPAEGPRLSGVLADLVASLFAGVLEADRSLTPETHRRALALRVKAFIRDNADDPLLDVPAIAAAHHISVSYLHRVFQQEGDGVTVAAFLQGRRLAGARQDLADPLHQEVPVHVIGARRGFRHASAFSRAFREAYGLPPAAFRGQARAEDLAGADA</sequence>